<feature type="region of interest" description="Disordered" evidence="1">
    <location>
        <begin position="42"/>
        <end position="66"/>
    </location>
</feature>
<evidence type="ECO:0000313" key="4">
    <source>
        <dbReference type="Proteomes" id="UP001162162"/>
    </source>
</evidence>
<gene>
    <name evidence="3" type="ORF">NQ318_014764</name>
</gene>
<sequence length="231" mass="25018">MSTKDIQIKHTKLFINNEFVDAVSKKTFPAINPATEEKIADVAEGDKGPPHSLRAQGPVKYKSGADDDDRVQTITQADIDVAVAAAKTAFARGSVWRSMDASARGKLLHKLADLIERQAEELAALESLNGGIVHSTISRWVYGSSATIRYYAGYCDKAHGNTIPAVLARISSTFLQGVVKTIVNAGKHSPIQHADSDGLISHPRLQQELDSGEGRKFILSQNLSNNITLQD</sequence>
<dbReference type="InterPro" id="IPR015590">
    <property type="entry name" value="Aldehyde_DH_dom"/>
</dbReference>
<organism evidence="3 4">
    <name type="scientific">Aromia moschata</name>
    <dbReference type="NCBI Taxonomy" id="1265417"/>
    <lineage>
        <taxon>Eukaryota</taxon>
        <taxon>Metazoa</taxon>
        <taxon>Ecdysozoa</taxon>
        <taxon>Arthropoda</taxon>
        <taxon>Hexapoda</taxon>
        <taxon>Insecta</taxon>
        <taxon>Pterygota</taxon>
        <taxon>Neoptera</taxon>
        <taxon>Endopterygota</taxon>
        <taxon>Coleoptera</taxon>
        <taxon>Polyphaga</taxon>
        <taxon>Cucujiformia</taxon>
        <taxon>Chrysomeloidea</taxon>
        <taxon>Cerambycidae</taxon>
        <taxon>Cerambycinae</taxon>
        <taxon>Callichromatini</taxon>
        <taxon>Aromia</taxon>
    </lineage>
</organism>
<evidence type="ECO:0000259" key="2">
    <source>
        <dbReference type="Pfam" id="PF00171"/>
    </source>
</evidence>
<keyword evidence="4" id="KW-1185">Reference proteome</keyword>
<dbReference type="InterPro" id="IPR016162">
    <property type="entry name" value="Ald_DH_N"/>
</dbReference>
<comment type="caution">
    <text evidence="3">The sequence shown here is derived from an EMBL/GenBank/DDBJ whole genome shotgun (WGS) entry which is preliminary data.</text>
</comment>
<dbReference type="Pfam" id="PF00171">
    <property type="entry name" value="Aldedh"/>
    <property type="match status" value="1"/>
</dbReference>
<proteinExistence type="predicted"/>
<dbReference type="InterPro" id="IPR016161">
    <property type="entry name" value="Ald_DH/histidinol_DH"/>
</dbReference>
<dbReference type="Gene3D" id="3.40.605.10">
    <property type="entry name" value="Aldehyde Dehydrogenase, Chain A, domain 1"/>
    <property type="match status" value="1"/>
</dbReference>
<evidence type="ECO:0000256" key="1">
    <source>
        <dbReference type="SAM" id="MobiDB-lite"/>
    </source>
</evidence>
<dbReference type="SUPFAM" id="SSF53720">
    <property type="entry name" value="ALDH-like"/>
    <property type="match status" value="1"/>
</dbReference>
<name>A0AAV8ZDT9_9CUCU</name>
<dbReference type="Proteomes" id="UP001162162">
    <property type="component" value="Unassembled WGS sequence"/>
</dbReference>
<feature type="domain" description="Aldehyde dehydrogenase" evidence="2">
    <location>
        <begin position="70"/>
        <end position="170"/>
    </location>
</feature>
<dbReference type="PANTHER" id="PTHR11699">
    <property type="entry name" value="ALDEHYDE DEHYDROGENASE-RELATED"/>
    <property type="match status" value="1"/>
</dbReference>
<evidence type="ECO:0000313" key="3">
    <source>
        <dbReference type="EMBL" id="KAJ8961514.1"/>
    </source>
</evidence>
<reference evidence="3" key="1">
    <citation type="journal article" date="2023" name="Insect Mol. Biol.">
        <title>Genome sequencing provides insights into the evolution of gene families encoding plant cell wall-degrading enzymes in longhorned beetles.</title>
        <authorList>
            <person name="Shin N.R."/>
            <person name="Okamura Y."/>
            <person name="Kirsch R."/>
            <person name="Pauchet Y."/>
        </authorList>
    </citation>
    <scope>NUCLEOTIDE SEQUENCE</scope>
    <source>
        <strain evidence="3">AMC_N1</strain>
    </source>
</reference>
<protein>
    <recommendedName>
        <fullName evidence="2">Aldehyde dehydrogenase domain-containing protein</fullName>
    </recommendedName>
</protein>
<dbReference type="EMBL" id="JAPWTK010000005">
    <property type="protein sequence ID" value="KAJ8961514.1"/>
    <property type="molecule type" value="Genomic_DNA"/>
</dbReference>
<accession>A0AAV8ZDT9</accession>
<dbReference type="GO" id="GO:0016491">
    <property type="term" value="F:oxidoreductase activity"/>
    <property type="evidence" value="ECO:0007669"/>
    <property type="project" value="InterPro"/>
</dbReference>
<dbReference type="AlphaFoldDB" id="A0AAV8ZDT9"/>